<comment type="caution">
    <text evidence="1">The sequence shown here is derived from an EMBL/GenBank/DDBJ whole genome shotgun (WGS) entry which is preliminary data.</text>
</comment>
<sequence>DVYLNAEVKGKLLSSLLPNAEGKRKEVAQEFAKRLKAVLEQVKEAAPEASVILVVPYQPHQEFSLVMGAPINDEGQRIYGDVLGDGTRVLERGLLPDLVNPMVTEMLNLGREMGCPIIDLSQTLDPTNEEHYGTGEIGKVNELGTPWSGAEPSDVSSDFTAQLLAHAIAAGAKSSVYRGLPRREVKGWSMAVKEEENDWIFEKDYRFGGKPVSSTVSRKKQGGGKPLFQLGNVESFLLGAGVILLINLVLIAQGSPIVGLVAQGLWIGHRGAHGSDLLVTILASSHQRPELLGCD</sequence>
<protein>
    <submittedName>
        <fullName evidence="1">Uncharacterized protein</fullName>
    </submittedName>
</protein>
<evidence type="ECO:0000313" key="2">
    <source>
        <dbReference type="Proteomes" id="UP001642484"/>
    </source>
</evidence>
<keyword evidence="2" id="KW-1185">Reference proteome</keyword>
<proteinExistence type="predicted"/>
<dbReference type="EMBL" id="CAXAMN010022981">
    <property type="protein sequence ID" value="CAK9074149.1"/>
    <property type="molecule type" value="Genomic_DNA"/>
</dbReference>
<name>A0ABP0PGH8_9DINO</name>
<gene>
    <name evidence="1" type="ORF">CCMP2556_LOCUS36542</name>
</gene>
<dbReference type="Proteomes" id="UP001642484">
    <property type="component" value="Unassembled WGS sequence"/>
</dbReference>
<organism evidence="1 2">
    <name type="scientific">Durusdinium trenchii</name>
    <dbReference type="NCBI Taxonomy" id="1381693"/>
    <lineage>
        <taxon>Eukaryota</taxon>
        <taxon>Sar</taxon>
        <taxon>Alveolata</taxon>
        <taxon>Dinophyceae</taxon>
        <taxon>Suessiales</taxon>
        <taxon>Symbiodiniaceae</taxon>
        <taxon>Durusdinium</taxon>
    </lineage>
</organism>
<evidence type="ECO:0000313" key="1">
    <source>
        <dbReference type="EMBL" id="CAK9074149.1"/>
    </source>
</evidence>
<reference evidence="1 2" key="1">
    <citation type="submission" date="2024-02" db="EMBL/GenBank/DDBJ databases">
        <authorList>
            <person name="Chen Y."/>
            <person name="Shah S."/>
            <person name="Dougan E. K."/>
            <person name="Thang M."/>
            <person name="Chan C."/>
        </authorList>
    </citation>
    <scope>NUCLEOTIDE SEQUENCE [LARGE SCALE GENOMIC DNA]</scope>
</reference>
<accession>A0ABP0PGH8</accession>
<feature type="non-terminal residue" evidence="1">
    <location>
        <position position="1"/>
    </location>
</feature>